<sequence>MHRAPPHTPSGPEAGPSSDALTSPVARPASDQVPGPSLPVPTVSPRSEGAGVVCPQDLEPEQDQETRQVRSGSCAHDREPGALGKCEKCIPPCGDGADREAPGETVKTEPQLSLPEEVGTPAEQALVVHDTGERSWRSTDDSNESQLAERGDPDASVKGLAGVFCTAESAQCGSLTVPTARTLADGISDSDCGSRKSSGRRTPRVSQSMVPPAELTADEIIYLKLLFSRKQRTRSAREGMWTPSGICCECCKRQKAKNSLSEALQRDLLRELSRERPLPPDVLTVRG</sequence>
<feature type="compositionally biased region" description="Basic and acidic residues" evidence="1">
    <location>
        <begin position="75"/>
        <end position="88"/>
    </location>
</feature>
<proteinExistence type="predicted"/>
<dbReference type="Proteomes" id="UP000221165">
    <property type="component" value="Unassembled WGS sequence"/>
</dbReference>
<dbReference type="RefSeq" id="XP_067925870.1">
    <property type="nucleotide sequence ID" value="XM_068062144.1"/>
</dbReference>
<dbReference type="VEuPathDB" id="ToxoDB:CSUI_001941"/>
<feature type="region of interest" description="Disordered" evidence="1">
    <location>
        <begin position="185"/>
        <end position="210"/>
    </location>
</feature>
<dbReference type="AlphaFoldDB" id="A0A2C6L6K8"/>
<comment type="caution">
    <text evidence="2">The sequence shown here is derived from an EMBL/GenBank/DDBJ whole genome shotgun (WGS) entry which is preliminary data.</text>
</comment>
<organism evidence="2 3">
    <name type="scientific">Cystoisospora suis</name>
    <dbReference type="NCBI Taxonomy" id="483139"/>
    <lineage>
        <taxon>Eukaryota</taxon>
        <taxon>Sar</taxon>
        <taxon>Alveolata</taxon>
        <taxon>Apicomplexa</taxon>
        <taxon>Conoidasida</taxon>
        <taxon>Coccidia</taxon>
        <taxon>Eucoccidiorida</taxon>
        <taxon>Eimeriorina</taxon>
        <taxon>Sarcocystidae</taxon>
        <taxon>Cystoisospora</taxon>
    </lineage>
</organism>
<feature type="compositionally biased region" description="Basic and acidic residues" evidence="1">
    <location>
        <begin position="130"/>
        <end position="140"/>
    </location>
</feature>
<evidence type="ECO:0000313" key="3">
    <source>
        <dbReference type="Proteomes" id="UP000221165"/>
    </source>
</evidence>
<evidence type="ECO:0000256" key="1">
    <source>
        <dbReference type="SAM" id="MobiDB-lite"/>
    </source>
</evidence>
<dbReference type="OrthoDB" id="329800at2759"/>
<name>A0A2C6L6K8_9APIC</name>
<keyword evidence="3" id="KW-1185">Reference proteome</keyword>
<dbReference type="GeneID" id="94425355"/>
<reference evidence="2 3" key="1">
    <citation type="journal article" date="2017" name="Int. J. Parasitol.">
        <title>The genome of the protozoan parasite Cystoisospora suis and a reverse vaccinology approach to identify vaccine candidates.</title>
        <authorList>
            <person name="Palmieri N."/>
            <person name="Shrestha A."/>
            <person name="Ruttkowski B."/>
            <person name="Beck T."/>
            <person name="Vogl C."/>
            <person name="Tomley F."/>
            <person name="Blake D.P."/>
            <person name="Joachim A."/>
        </authorList>
    </citation>
    <scope>NUCLEOTIDE SEQUENCE [LARGE SCALE GENOMIC DNA]</scope>
    <source>
        <strain evidence="2 3">Wien I</strain>
    </source>
</reference>
<feature type="region of interest" description="Disordered" evidence="1">
    <location>
        <begin position="1"/>
        <end position="154"/>
    </location>
</feature>
<protein>
    <submittedName>
        <fullName evidence="2">Uncharacterized protein</fullName>
    </submittedName>
</protein>
<accession>A0A2C6L6K8</accession>
<gene>
    <name evidence="2" type="ORF">CSUI_001941</name>
</gene>
<dbReference type="EMBL" id="MIGC01000810">
    <property type="protein sequence ID" value="PHJ24197.1"/>
    <property type="molecule type" value="Genomic_DNA"/>
</dbReference>
<evidence type="ECO:0000313" key="2">
    <source>
        <dbReference type="EMBL" id="PHJ24197.1"/>
    </source>
</evidence>